<keyword evidence="2" id="KW-0326">Glycosidase</keyword>
<dbReference type="InterPro" id="IPR048395">
    <property type="entry name" value="Glyco_hydro_31_C"/>
</dbReference>
<dbReference type="InterPro" id="IPR033403">
    <property type="entry name" value="DUF5110"/>
</dbReference>
<feature type="domain" description="Glycoside hydrolase family 31 N-terminal" evidence="4">
    <location>
        <begin position="31"/>
        <end position="221"/>
    </location>
</feature>
<evidence type="ECO:0000256" key="1">
    <source>
        <dbReference type="ARBA" id="ARBA00007806"/>
    </source>
</evidence>
<dbReference type="CDD" id="cd14752">
    <property type="entry name" value="GH31_N"/>
    <property type="match status" value="1"/>
</dbReference>
<sequence>MLVADKRAEKKINRVERIEDALILYSGDGMIKLQPKSEGIIRVIYTKKDKFSDIIKPGVICTEGFGQWDFKEAEDEIQLNTDKLSLRIRKETASIGYYNNKGELLLKERDYESKNLEEFDSFQPVMDEKVEIERIDTPDGTKEIIKNGTHIFDQKLYKTRLYLEWQEDEALYGLGQNEVGQLNLRGTTVYLHQANMKIAIPLLVSSLGYGILVDTYSPMIFSDSKMGSYLYTEADLEMDFYFIYGNNIDGVIQGYRYLTGKAVMLPKWAFGFIQSQERYETGQELIDIVKEHRKRKIGLDGIVLDWCSWEGTLWGQKTFDPMRFPNPEAMMNELHGNHANLMVSIWPNMSKECDNYKEFKASRFLLGASSIYDSYQEDGRKLYWKQVMDGLFRYGIDAWWCDSSEPFTPEWNHIGKPEPSTMYHEYFETTCKYIPAWLTNSYGLYHARTLYEGQRGTTKEKRVINLTRSGYTGQQRYGTILWSGDISASWNTLKSQITAGLNFCASGLPYWTLDIGAFFVRKGTQWFWDGDYDQGYDDLGYRELFTRWYQLGCFLPIFRSHGTDFRRELWNFGDQGDVFYEALIKMNQIRYQLMPYIYTMAAKVWLEDYTILRMLAFDFAFDPIAREIDDQFMFGNNIMVCPVTVPMYYEKNSLPLEEVEKVRKVYLPEGTGWFNFWTERYYEGGQFITTEAPIDKIPLFVKAGSILPMTQFMNYTDELPDAPIEVRVYPGMDTEFDLYEDEGNRYCYEEGEYALTKMVWCNHERKLDIQPPVGIYQCMQKDREYHIRVINSYQY</sequence>
<feature type="domain" description="DUF5110" evidence="5">
    <location>
        <begin position="723"/>
        <end position="791"/>
    </location>
</feature>
<dbReference type="Gene3D" id="2.60.40.1180">
    <property type="entry name" value="Golgi alpha-mannosidase II"/>
    <property type="match status" value="2"/>
</dbReference>
<dbReference type="Pfam" id="PF21365">
    <property type="entry name" value="Glyco_hydro_31_3rd"/>
    <property type="match status" value="1"/>
</dbReference>
<dbReference type="PANTHER" id="PTHR43863">
    <property type="entry name" value="HYDROLASE, PUTATIVE (AFU_ORTHOLOGUE AFUA_1G03140)-RELATED"/>
    <property type="match status" value="1"/>
</dbReference>
<dbReference type="Pfam" id="PF13802">
    <property type="entry name" value="Gal_mutarotas_2"/>
    <property type="match status" value="1"/>
</dbReference>
<dbReference type="CDD" id="cd06591">
    <property type="entry name" value="GH31_xylosidase_XylS"/>
    <property type="match status" value="1"/>
</dbReference>
<dbReference type="Proteomes" id="UP000574276">
    <property type="component" value="Unassembled WGS sequence"/>
</dbReference>
<dbReference type="Gene3D" id="2.60.40.1760">
    <property type="entry name" value="glycosyl hydrolase (family 31)"/>
    <property type="match status" value="1"/>
</dbReference>
<feature type="domain" description="Glycoside hydrolase family 31 TIM barrel" evidence="3">
    <location>
        <begin position="263"/>
        <end position="600"/>
    </location>
</feature>
<accession>A0A839K1T3</accession>
<proteinExistence type="inferred from homology"/>
<evidence type="ECO:0000313" key="8">
    <source>
        <dbReference type="Proteomes" id="UP000574276"/>
    </source>
</evidence>
<reference evidence="7 8" key="1">
    <citation type="submission" date="2020-07" db="EMBL/GenBank/DDBJ databases">
        <title>Characterization and genome sequencing of isolate MD1, a novel member within the family Lachnospiraceae.</title>
        <authorList>
            <person name="Rettenmaier R."/>
            <person name="Di Bello L."/>
            <person name="Zinser C."/>
            <person name="Scheitz K."/>
            <person name="Liebl W."/>
            <person name="Zverlov V."/>
        </authorList>
    </citation>
    <scope>NUCLEOTIDE SEQUENCE [LARGE SCALE GENOMIC DNA]</scope>
    <source>
        <strain evidence="7 8">MD1</strain>
    </source>
</reference>
<dbReference type="InterPro" id="IPR011013">
    <property type="entry name" value="Gal_mutarotase_sf_dom"/>
</dbReference>
<name>A0A839K1T3_9FIRM</name>
<dbReference type="EMBL" id="JACEGA010000001">
    <property type="protein sequence ID" value="MBB2183865.1"/>
    <property type="molecule type" value="Genomic_DNA"/>
</dbReference>
<gene>
    <name evidence="7" type="ORF">H0486_13380</name>
</gene>
<dbReference type="PANTHER" id="PTHR43863:SF2">
    <property type="entry name" value="MALTASE-GLUCOAMYLASE"/>
    <property type="match status" value="1"/>
</dbReference>
<evidence type="ECO:0000259" key="4">
    <source>
        <dbReference type="Pfam" id="PF13802"/>
    </source>
</evidence>
<dbReference type="SUPFAM" id="SSF51445">
    <property type="entry name" value="(Trans)glycosidases"/>
    <property type="match status" value="1"/>
</dbReference>
<dbReference type="Gene3D" id="3.20.20.80">
    <property type="entry name" value="Glycosidases"/>
    <property type="match status" value="1"/>
</dbReference>
<dbReference type="GO" id="GO:0005975">
    <property type="term" value="P:carbohydrate metabolic process"/>
    <property type="evidence" value="ECO:0007669"/>
    <property type="project" value="InterPro"/>
</dbReference>
<dbReference type="InterPro" id="IPR051816">
    <property type="entry name" value="Glycosyl_Hydrolase_31"/>
</dbReference>
<evidence type="ECO:0000259" key="5">
    <source>
        <dbReference type="Pfam" id="PF17137"/>
    </source>
</evidence>
<keyword evidence="2" id="KW-0378">Hydrolase</keyword>
<dbReference type="InterPro" id="IPR025887">
    <property type="entry name" value="Glyco_hydro_31_N_dom"/>
</dbReference>
<evidence type="ECO:0000259" key="6">
    <source>
        <dbReference type="Pfam" id="PF21365"/>
    </source>
</evidence>
<evidence type="ECO:0000313" key="7">
    <source>
        <dbReference type="EMBL" id="MBB2183865.1"/>
    </source>
</evidence>
<evidence type="ECO:0000259" key="3">
    <source>
        <dbReference type="Pfam" id="PF01055"/>
    </source>
</evidence>
<feature type="domain" description="Glycosyl hydrolase family 31 C-terminal" evidence="6">
    <location>
        <begin position="609"/>
        <end position="707"/>
    </location>
</feature>
<keyword evidence="8" id="KW-1185">Reference proteome</keyword>
<evidence type="ECO:0000256" key="2">
    <source>
        <dbReference type="RuleBase" id="RU361185"/>
    </source>
</evidence>
<dbReference type="GO" id="GO:0004553">
    <property type="term" value="F:hydrolase activity, hydrolyzing O-glycosyl compounds"/>
    <property type="evidence" value="ECO:0007669"/>
    <property type="project" value="InterPro"/>
</dbReference>
<protein>
    <submittedName>
        <fullName evidence="7">DUF5110 domain-containing protein</fullName>
    </submittedName>
</protein>
<organism evidence="7 8">
    <name type="scientific">Variimorphobacter saccharofermentans</name>
    <dbReference type="NCBI Taxonomy" id="2755051"/>
    <lineage>
        <taxon>Bacteria</taxon>
        <taxon>Bacillati</taxon>
        <taxon>Bacillota</taxon>
        <taxon>Clostridia</taxon>
        <taxon>Lachnospirales</taxon>
        <taxon>Lachnospiraceae</taxon>
        <taxon>Variimorphobacter</taxon>
    </lineage>
</organism>
<dbReference type="SUPFAM" id="SSF74650">
    <property type="entry name" value="Galactose mutarotase-like"/>
    <property type="match status" value="1"/>
</dbReference>
<dbReference type="SUPFAM" id="SSF51011">
    <property type="entry name" value="Glycosyl hydrolase domain"/>
    <property type="match status" value="1"/>
</dbReference>
<dbReference type="InterPro" id="IPR017853">
    <property type="entry name" value="GH"/>
</dbReference>
<dbReference type="Pfam" id="PF17137">
    <property type="entry name" value="DUF5110"/>
    <property type="match status" value="1"/>
</dbReference>
<dbReference type="AlphaFoldDB" id="A0A839K1T3"/>
<dbReference type="RefSeq" id="WP_228353483.1">
    <property type="nucleotide sequence ID" value="NZ_JACEGA010000001.1"/>
</dbReference>
<dbReference type="Pfam" id="PF01055">
    <property type="entry name" value="Glyco_hydro_31_2nd"/>
    <property type="match status" value="1"/>
</dbReference>
<dbReference type="InterPro" id="IPR013780">
    <property type="entry name" value="Glyco_hydro_b"/>
</dbReference>
<dbReference type="InterPro" id="IPR000322">
    <property type="entry name" value="Glyco_hydro_31_TIM"/>
</dbReference>
<comment type="similarity">
    <text evidence="1 2">Belongs to the glycosyl hydrolase 31 family.</text>
</comment>
<comment type="caution">
    <text evidence="7">The sequence shown here is derived from an EMBL/GenBank/DDBJ whole genome shotgun (WGS) entry which is preliminary data.</text>
</comment>
<dbReference type="GO" id="GO:0030246">
    <property type="term" value="F:carbohydrate binding"/>
    <property type="evidence" value="ECO:0007669"/>
    <property type="project" value="InterPro"/>
</dbReference>